<evidence type="ECO:0000256" key="4">
    <source>
        <dbReference type="ARBA" id="ARBA00022679"/>
    </source>
</evidence>
<name>A0A813YJA2_9BILA</name>
<evidence type="ECO:0000313" key="14">
    <source>
        <dbReference type="Proteomes" id="UP000663829"/>
    </source>
</evidence>
<dbReference type="PANTHER" id="PTHR23079">
    <property type="entry name" value="RNA-DEPENDENT RNA POLYMERASE"/>
    <property type="match status" value="1"/>
</dbReference>
<evidence type="ECO:0000256" key="7">
    <source>
        <dbReference type="ARBA" id="ARBA00023158"/>
    </source>
</evidence>
<feature type="compositionally biased region" description="Acidic residues" evidence="9">
    <location>
        <begin position="126"/>
        <end position="142"/>
    </location>
</feature>
<evidence type="ECO:0000256" key="9">
    <source>
        <dbReference type="SAM" id="MobiDB-lite"/>
    </source>
</evidence>
<comment type="caution">
    <text evidence="12">The sequence shown here is derived from an EMBL/GenBank/DDBJ whole genome shotgun (WGS) entry which is preliminary data.</text>
</comment>
<keyword evidence="7" id="KW-0943">RNA-mediated gene silencing</keyword>
<dbReference type="GO" id="GO:0031380">
    <property type="term" value="C:nuclear RNA-directed RNA polymerase complex"/>
    <property type="evidence" value="ECO:0007669"/>
    <property type="project" value="TreeGrafter"/>
</dbReference>
<dbReference type="InterPro" id="IPR058752">
    <property type="entry name" value="RDRP_C_head"/>
</dbReference>
<feature type="region of interest" description="Disordered" evidence="9">
    <location>
        <begin position="49"/>
        <end position="72"/>
    </location>
</feature>
<feature type="region of interest" description="Disordered" evidence="9">
    <location>
        <begin position="125"/>
        <end position="152"/>
    </location>
</feature>
<keyword evidence="14" id="KW-1185">Reference proteome</keyword>
<keyword evidence="6" id="KW-0694">RNA-binding</keyword>
<proteinExistence type="inferred from homology"/>
<evidence type="ECO:0000256" key="3">
    <source>
        <dbReference type="ARBA" id="ARBA00022484"/>
    </source>
</evidence>
<dbReference type="EC" id="2.7.7.48" evidence="2"/>
<sequence length="1679" mass="195861">MHSNNFGQNVAGLVNMMNSSENKLMNGVLEVVLYWAVFSSQGKSNLIDADDIPFDTDDDIPVDESTNESGDDEFEFDAEEVYEENEDEEIWSRRDSDEELFYQQKDEDESIADDAFCHLEVRQDDNYYDNEEDEENEVEDDTFSGRLSQKPPESLVPLFGKETVNGRGFCQINRSFDGIDLEGSIVKIDPKRSLEEAPTNRFGTKSFFKQLREQSEQQIEPKPREKTHFELGEEFDYECRYGALQSQHQPFLQPAEPKPSIDFSFQIDNAQLSIITDNSQISFKRVCALFDKHSITYDPQAVIHDVWFFGLQSHTFAFSEQSTQSLNSQIIKIEQNLLNQKTTFWISYRKRPMFQDKHFNLDEEHLLEQQLMHTRRNKCICSLEFKAGIEMEVCRGALVSMNTFNAYDKIIKSTRWWLRFYDDKLIMDVENDDRKIIKYQFIDKCAIFTTLSESCGFICYICMKGNWITQKRIICEPDKNPNGSKSSYYAQRTANLKPDKTFSTIRLKVQLSSWSPAKVYSRQNCRRNGHSVPDEPRKQQHVDISRIKEAYKQLLDYFYRHKITVCYGSVNYSTGADLNTYSWYKQLNFQTFIQNYCWSMLLSIGYRFEQRIVKEFLDEFKKITNDDQFYQISIHMWRRAKEYHFINLQEEFVKYKQRLIDMEPKRDGVSLKMMSCLENPPKNYAYVPSVLLTPSTVCIRPFKLCKTNRVLREQKFGGPMNFALIEVKEEDESTLFATDYRALRWKLKKYLDGISITPQRLYKWLHHSQSQLKEKQFWFYFHDPQQKNLGFKDAYAWMGNFESERVVAKHSARIAQCLTSTDATIAIPAEKVQYISDIERNGYTFTDGVGIISTELRDDIGYSIGFRHQFSVMQIRYGGCKGTIAINPELNGHDKQLVLRDSMLKFTTDHNVLELCKVSSARPLSLNRQGIVLLSNREIHDSVFIILQNEHHLWLINSLLHHADTFDVLNDKIRQLNFPFRELILEGKIDVIHEPFFRQLLTTVCKNDIQQLKKKSRSKIGKNKARNMIGIVDESSILQYGEVFVQYTIMKTDSLFDEPSRTFNSNTRVLEGPVVVTKNPCHHPGDVRTFTAVNLPQLRHLKDVIVFPQNGPRPHPNEISGSDLDGDEYAVYWHEDLIPTTENYKPYDYDQQEKPKKLDRPVTREDIRNIVLDISEHDMLGRLSNLHLAYVDAFGVTDPRSIEIAGAIAQEVDAGKTGRHPYTDEQIRKLNIELCGKRPDYVENRGGFETYTSKHVLGILYRAVLRSAPGWAKINRSLTYTTPATPNAHGIVSTHITAHIQIDPLFVHEKHHLYKKSAEELFKVYRESILDIMFVYHFSSEVDLICRFDSQQQILLKQFDIVDTAQVELKRLMEKIRNLFYEEFDNRHGNRHKTCDCSSCTYEKMAKASACYVVCYQQSYLKKILSFPWLFARLLIKIRQNKMEDLKSSTSLSQQHSLELQHYTIVGLAMKNALQSLVNSKQLSFLVTFQRINGNDVEDALVQLARTTTSKKFVQQRLKLIELCFLEVINNWLYRQQIFGEQRSLPTDKKQVILEKTWQHVLTKFVFYQQPDDGESSLCSSLIVQQKHKDNSNDGSTIPNFVYYKKVYNLLNVKWDDDNEYKQMCLMFKQVLKISSQCAKAHTDSAEKMDFAYLHEYFVLALQQIAANNELVDIEWSSC</sequence>
<dbReference type="EMBL" id="CAJOBC010001303">
    <property type="protein sequence ID" value="CAF3670448.1"/>
    <property type="molecule type" value="Genomic_DNA"/>
</dbReference>
<dbReference type="Pfam" id="PF05183">
    <property type="entry name" value="RdRP"/>
    <property type="match status" value="1"/>
</dbReference>
<dbReference type="Proteomes" id="UP000681722">
    <property type="component" value="Unassembled WGS sequence"/>
</dbReference>
<gene>
    <name evidence="12" type="ORF">GPM918_LOCUS7814</name>
    <name evidence="13" type="ORF">SRO942_LOCUS7814</name>
</gene>
<evidence type="ECO:0000256" key="1">
    <source>
        <dbReference type="ARBA" id="ARBA00005762"/>
    </source>
</evidence>
<protein>
    <recommendedName>
        <fullName evidence="2">RNA-directed RNA polymerase</fullName>
        <ecNumber evidence="2">2.7.7.48</ecNumber>
    </recommendedName>
</protein>
<reference evidence="12" key="1">
    <citation type="submission" date="2021-02" db="EMBL/GenBank/DDBJ databases">
        <authorList>
            <person name="Nowell W R."/>
        </authorList>
    </citation>
    <scope>NUCLEOTIDE SEQUENCE</scope>
</reference>
<dbReference type="GO" id="GO:0003968">
    <property type="term" value="F:RNA-directed RNA polymerase activity"/>
    <property type="evidence" value="ECO:0007669"/>
    <property type="project" value="UniProtKB-KW"/>
</dbReference>
<comment type="similarity">
    <text evidence="1">Belongs to the RdRP family.</text>
</comment>
<dbReference type="GO" id="GO:0003723">
    <property type="term" value="F:RNA binding"/>
    <property type="evidence" value="ECO:0007669"/>
    <property type="project" value="UniProtKB-KW"/>
</dbReference>
<dbReference type="OrthoDB" id="6513042at2759"/>
<accession>A0A813YJA2</accession>
<comment type="catalytic activity">
    <reaction evidence="8">
        <text>RNA(n) + a ribonucleoside 5'-triphosphate = RNA(n+1) + diphosphate</text>
        <dbReference type="Rhea" id="RHEA:21248"/>
        <dbReference type="Rhea" id="RHEA-COMP:14527"/>
        <dbReference type="Rhea" id="RHEA-COMP:17342"/>
        <dbReference type="ChEBI" id="CHEBI:33019"/>
        <dbReference type="ChEBI" id="CHEBI:61557"/>
        <dbReference type="ChEBI" id="CHEBI:140395"/>
        <dbReference type="EC" id="2.7.7.48"/>
    </reaction>
</comment>
<evidence type="ECO:0000259" key="10">
    <source>
        <dbReference type="Pfam" id="PF05183"/>
    </source>
</evidence>
<keyword evidence="5" id="KW-0548">Nucleotidyltransferase</keyword>
<dbReference type="GO" id="GO:0030422">
    <property type="term" value="P:siRNA processing"/>
    <property type="evidence" value="ECO:0007669"/>
    <property type="project" value="TreeGrafter"/>
</dbReference>
<dbReference type="Pfam" id="PF26253">
    <property type="entry name" value="RdRP_head"/>
    <property type="match status" value="1"/>
</dbReference>
<feature type="domain" description="RDRP C-terminal head" evidence="11">
    <location>
        <begin position="1314"/>
        <end position="1453"/>
    </location>
</feature>
<evidence type="ECO:0000256" key="2">
    <source>
        <dbReference type="ARBA" id="ARBA00012494"/>
    </source>
</evidence>
<evidence type="ECO:0000256" key="5">
    <source>
        <dbReference type="ARBA" id="ARBA00022695"/>
    </source>
</evidence>
<dbReference type="InterPro" id="IPR057596">
    <property type="entry name" value="RDRP_core"/>
</dbReference>
<keyword evidence="3" id="KW-0696">RNA-directed RNA polymerase</keyword>
<evidence type="ECO:0000256" key="6">
    <source>
        <dbReference type="ARBA" id="ARBA00022884"/>
    </source>
</evidence>
<feature type="domain" description="RDRP core" evidence="10">
    <location>
        <begin position="692"/>
        <end position="1264"/>
    </location>
</feature>
<dbReference type="Proteomes" id="UP000663829">
    <property type="component" value="Unassembled WGS sequence"/>
</dbReference>
<keyword evidence="4" id="KW-0808">Transferase</keyword>
<organism evidence="12 14">
    <name type="scientific">Didymodactylos carnosus</name>
    <dbReference type="NCBI Taxonomy" id="1234261"/>
    <lineage>
        <taxon>Eukaryota</taxon>
        <taxon>Metazoa</taxon>
        <taxon>Spiralia</taxon>
        <taxon>Gnathifera</taxon>
        <taxon>Rotifera</taxon>
        <taxon>Eurotatoria</taxon>
        <taxon>Bdelloidea</taxon>
        <taxon>Philodinida</taxon>
        <taxon>Philodinidae</taxon>
        <taxon>Didymodactylos</taxon>
    </lineage>
</organism>
<dbReference type="PANTHER" id="PTHR23079:SF55">
    <property type="entry name" value="RNA-DIRECTED RNA POLYMERASE"/>
    <property type="match status" value="1"/>
</dbReference>
<evidence type="ECO:0000313" key="12">
    <source>
        <dbReference type="EMBL" id="CAF0884990.1"/>
    </source>
</evidence>
<evidence type="ECO:0000259" key="11">
    <source>
        <dbReference type="Pfam" id="PF26253"/>
    </source>
</evidence>
<evidence type="ECO:0000256" key="8">
    <source>
        <dbReference type="ARBA" id="ARBA00048744"/>
    </source>
</evidence>
<evidence type="ECO:0000313" key="13">
    <source>
        <dbReference type="EMBL" id="CAF3670448.1"/>
    </source>
</evidence>
<dbReference type="InterPro" id="IPR007855">
    <property type="entry name" value="RDRP"/>
</dbReference>
<dbReference type="EMBL" id="CAJNOQ010001303">
    <property type="protein sequence ID" value="CAF0884990.1"/>
    <property type="molecule type" value="Genomic_DNA"/>
</dbReference>